<sequence>MMKKRWIIVASIVFLLSFLVIFYLNFPTTPQDFLLKQGISEDQIITESGVKRDTIFVFYENPHKNGISVGALNKRYLKWNWSYNGNVFVNDTDEDIYYHVTGQSTGDQDYSIIFGLINNNLIDSAKIEITSIDGPNVILNPQVKDYTNSKFFYVIMDEPLKGASLQIKVIPNPPLPNINTEND</sequence>
<evidence type="ECO:0000313" key="5">
    <source>
        <dbReference type="Proteomes" id="UP000435177"/>
    </source>
</evidence>
<evidence type="ECO:0000256" key="1">
    <source>
        <dbReference type="SAM" id="Phobius"/>
    </source>
</evidence>
<accession>A0A268EW79</accession>
<dbReference type="Proteomes" id="UP000435177">
    <property type="component" value="Unassembled WGS sequence"/>
</dbReference>
<keyword evidence="5" id="KW-1185">Reference proteome</keyword>
<evidence type="ECO:0000313" key="2">
    <source>
        <dbReference type="EMBL" id="MUG67806.1"/>
    </source>
</evidence>
<organism evidence="3 4">
    <name type="scientific">Paenibacillus campinasensis</name>
    <dbReference type="NCBI Taxonomy" id="66347"/>
    <lineage>
        <taxon>Bacteria</taxon>
        <taxon>Bacillati</taxon>
        <taxon>Bacillota</taxon>
        <taxon>Bacilli</taxon>
        <taxon>Bacillales</taxon>
        <taxon>Paenibacillaceae</taxon>
        <taxon>Paenibacillus</taxon>
    </lineage>
</organism>
<dbReference type="RefSeq" id="WP_095265086.1">
    <property type="nucleotide sequence ID" value="NZ_NPBY01000030.1"/>
</dbReference>
<reference evidence="3 4" key="1">
    <citation type="submission" date="2017-07" db="EMBL/GenBank/DDBJ databases">
        <title>Isolation and whole genome analysis of endospore-forming bacteria from heroin.</title>
        <authorList>
            <person name="Kalinowski J."/>
            <person name="Ahrens B."/>
            <person name="Al-Dilaimi A."/>
            <person name="Winkler A."/>
            <person name="Wibberg D."/>
            <person name="Schleenbecker U."/>
            <person name="Ruckert C."/>
            <person name="Wolfel R."/>
            <person name="Grass G."/>
        </authorList>
    </citation>
    <scope>NUCLEOTIDE SEQUENCE [LARGE SCALE GENOMIC DNA]</scope>
    <source>
        <strain evidence="3 4">7537-G1</strain>
    </source>
</reference>
<dbReference type="AlphaFoldDB" id="A0A268EW79"/>
<keyword evidence="1" id="KW-0472">Membrane</keyword>
<dbReference type="Proteomes" id="UP000215596">
    <property type="component" value="Unassembled WGS sequence"/>
</dbReference>
<gene>
    <name evidence="3" type="ORF">CHH67_10320</name>
    <name evidence="2" type="ORF">GNP94_17605</name>
</gene>
<keyword evidence="1" id="KW-0812">Transmembrane</keyword>
<keyword evidence="1" id="KW-1133">Transmembrane helix</keyword>
<name>A0A268EW79_9BACL</name>
<evidence type="ECO:0000313" key="3">
    <source>
        <dbReference type="EMBL" id="PAD77386.1"/>
    </source>
</evidence>
<protein>
    <submittedName>
        <fullName evidence="3">Uncharacterized protein</fullName>
    </submittedName>
</protein>
<dbReference type="EMBL" id="NPBY01000030">
    <property type="protein sequence ID" value="PAD77386.1"/>
    <property type="molecule type" value="Genomic_DNA"/>
</dbReference>
<reference evidence="2 5" key="2">
    <citation type="submission" date="2019-11" db="EMBL/GenBank/DDBJ databases">
        <title>Draft genome sequences of five Paenibacillus species of dairy origin.</title>
        <authorList>
            <person name="Olajide A.M."/>
            <person name="Chen S."/>
            <person name="Lapointe G."/>
        </authorList>
    </citation>
    <scope>NUCLEOTIDE SEQUENCE [LARGE SCALE GENOMIC DNA]</scope>
    <source>
        <strain evidence="2 5">3CS1</strain>
    </source>
</reference>
<proteinExistence type="predicted"/>
<dbReference type="EMBL" id="WOAA01000018">
    <property type="protein sequence ID" value="MUG67806.1"/>
    <property type="molecule type" value="Genomic_DNA"/>
</dbReference>
<feature type="transmembrane region" description="Helical" evidence="1">
    <location>
        <begin position="7"/>
        <end position="26"/>
    </location>
</feature>
<evidence type="ECO:0000313" key="4">
    <source>
        <dbReference type="Proteomes" id="UP000215596"/>
    </source>
</evidence>
<comment type="caution">
    <text evidence="3">The sequence shown here is derived from an EMBL/GenBank/DDBJ whole genome shotgun (WGS) entry which is preliminary data.</text>
</comment>